<evidence type="ECO:0000256" key="1">
    <source>
        <dbReference type="ARBA" id="ARBA00004496"/>
    </source>
</evidence>
<dbReference type="Gene3D" id="1.10.533.10">
    <property type="entry name" value="Death Domain, Fas"/>
    <property type="match status" value="1"/>
</dbReference>
<dbReference type="GO" id="GO:0005737">
    <property type="term" value="C:cytoplasm"/>
    <property type="evidence" value="ECO:0007669"/>
    <property type="project" value="UniProtKB-SubCell"/>
</dbReference>
<feature type="domain" description="Pyrin" evidence="6">
    <location>
        <begin position="136"/>
        <end position="226"/>
    </location>
</feature>
<proteinExistence type="predicted"/>
<gene>
    <name evidence="8" type="primary">Nfu_g_1_005159</name>
</gene>
<dbReference type="InterPro" id="IPR004020">
    <property type="entry name" value="DAPIN"/>
</dbReference>
<evidence type="ECO:0000256" key="3">
    <source>
        <dbReference type="ARBA" id="ARBA00022614"/>
    </source>
</evidence>
<feature type="region of interest" description="Disordered" evidence="5">
    <location>
        <begin position="1"/>
        <end position="24"/>
    </location>
</feature>
<dbReference type="Pfam" id="PF17776">
    <property type="entry name" value="NLRC4_HD2"/>
    <property type="match status" value="1"/>
</dbReference>
<reference evidence="8" key="2">
    <citation type="submission" date="2016-06" db="EMBL/GenBank/DDBJ databases">
        <title>The genome of a short-lived fish provides insights into sex chromosome evolution and the genetic control of aging.</title>
        <authorList>
            <person name="Reichwald K."/>
            <person name="Felder M."/>
            <person name="Petzold A."/>
            <person name="Koch P."/>
            <person name="Groth M."/>
            <person name="Platzer M."/>
        </authorList>
    </citation>
    <scope>NUCLEOTIDE SEQUENCE</scope>
    <source>
        <tissue evidence="8">Brain</tissue>
    </source>
</reference>
<comment type="subcellular location">
    <subcellularLocation>
        <location evidence="1">Cytoplasm</location>
    </subcellularLocation>
</comment>
<accession>A0A1A8CUA7</accession>
<evidence type="ECO:0008006" key="9">
    <source>
        <dbReference type="Google" id="ProtNLM"/>
    </source>
</evidence>
<reference evidence="8" key="1">
    <citation type="submission" date="2016-05" db="EMBL/GenBank/DDBJ databases">
        <authorList>
            <person name="Lavstsen T."/>
            <person name="Jespersen J.S."/>
        </authorList>
    </citation>
    <scope>NUCLEOTIDE SEQUENCE</scope>
    <source>
        <tissue evidence="8">Brain</tissue>
    </source>
</reference>
<sequence length="743" mass="85658">MMEESAMSSASSSIGDAVSGRGEAGYDDEEDLFYIPEARPSLDTSQWHFVDPALSPAQSYQTMSSEGSAYVMEDGVDESSTRVELQRADSFSSSYSFDSDDCEKKTLKVHEKEGNPESLENLELIQDPAEIRHPCLTVKFTFQTLSETLKMLSEEELRTFKWTLWTYYQQIFSSSQNMDIVDIVDRLLERFSHEESVQITKTLLYKMGKQKEVEYVTNMCIRNQVRYDLCNTLRKKYGALGGDLDMEEEKRPIDDLYVDLNVLSNTNNGPNIEHEVLTIPKPHTKQKQGVKLSVADILSLKMQEEFRTTLLLVAGVAGSGKSVLIRKLVRDWVEERAPTELAFVFPLAFRELRQFEGSDVSLVKIIHTLYPETTRLNKEDFSSYDCRMLFIFDGLDEYNEPLDFSNTMLISDPHDSGSLNVVIVNLLRGRLLYNSVGMFTSRKHIDAVIPWDTHYNELEVLGFCDPQKDEFFRKRFKDPSRVDRVIEYVKSVKTLHIMCHLPLFCSLVADECQRVFREQGSQAALPRSITYVYTKLLLELVRHRRKFRAPDLDPDKEQEFLLKLGKLALNWLEHRTFQIHKLDWPEISDKEAIMNSGLCMEYVVTPYVLCNEDTVSFLHPTIQEYLAALYAFLSFRNQEKNVFEHLKAKALRMFKGHKIMELYKAAVEKSLQYDGGNMNIFLRFLCGMALEKNQELLRIFCKSSAKVENLKDDVASLIRKKIKENPSSNRTGNLHQCLEELGV</sequence>
<evidence type="ECO:0000256" key="4">
    <source>
        <dbReference type="ARBA" id="ARBA00022737"/>
    </source>
</evidence>
<feature type="compositionally biased region" description="Low complexity" evidence="5">
    <location>
        <begin position="1"/>
        <end position="13"/>
    </location>
</feature>
<dbReference type="AlphaFoldDB" id="A0A1A8CUA7"/>
<dbReference type="SUPFAM" id="SSF47986">
    <property type="entry name" value="DEATH domain"/>
    <property type="match status" value="1"/>
</dbReference>
<evidence type="ECO:0000259" key="7">
    <source>
        <dbReference type="PROSITE" id="PS50837"/>
    </source>
</evidence>
<evidence type="ECO:0000256" key="5">
    <source>
        <dbReference type="SAM" id="MobiDB-lite"/>
    </source>
</evidence>
<evidence type="ECO:0000256" key="2">
    <source>
        <dbReference type="ARBA" id="ARBA00022490"/>
    </source>
</evidence>
<feature type="domain" description="NACHT" evidence="7">
    <location>
        <begin position="309"/>
        <end position="397"/>
    </location>
</feature>
<dbReference type="InterPro" id="IPR011029">
    <property type="entry name" value="DEATH-like_dom_sf"/>
</dbReference>
<dbReference type="Pfam" id="PF05729">
    <property type="entry name" value="NACHT"/>
    <property type="match status" value="1"/>
</dbReference>
<keyword evidence="4" id="KW-0677">Repeat</keyword>
<dbReference type="SMART" id="SM01288">
    <property type="entry name" value="FISNA"/>
    <property type="match status" value="1"/>
</dbReference>
<evidence type="ECO:0000259" key="6">
    <source>
        <dbReference type="PROSITE" id="PS50824"/>
    </source>
</evidence>
<dbReference type="InterPro" id="IPR029495">
    <property type="entry name" value="NACHT-assoc"/>
</dbReference>
<protein>
    <recommendedName>
        <fullName evidence="9">NACHT domain-containing protein</fullName>
    </recommendedName>
</protein>
<dbReference type="SUPFAM" id="SSF52540">
    <property type="entry name" value="P-loop containing nucleoside triphosphate hydrolases"/>
    <property type="match status" value="1"/>
</dbReference>
<keyword evidence="3" id="KW-0433">Leucine-rich repeat</keyword>
<dbReference type="InterPro" id="IPR027417">
    <property type="entry name" value="P-loop_NTPase"/>
</dbReference>
<dbReference type="InterPro" id="IPR041267">
    <property type="entry name" value="NLRP_HD2"/>
</dbReference>
<dbReference type="EMBL" id="HADZ01018340">
    <property type="protein sequence ID" value="SBP82281.1"/>
    <property type="molecule type" value="Transcribed_RNA"/>
</dbReference>
<dbReference type="PROSITE" id="PS50837">
    <property type="entry name" value="NACHT"/>
    <property type="match status" value="1"/>
</dbReference>
<dbReference type="InterPro" id="IPR051261">
    <property type="entry name" value="NLR"/>
</dbReference>
<organism evidence="8">
    <name type="scientific">Nothobranchius kadleci</name>
    <name type="common">African annual killifish</name>
    <dbReference type="NCBI Taxonomy" id="1051664"/>
    <lineage>
        <taxon>Eukaryota</taxon>
        <taxon>Metazoa</taxon>
        <taxon>Chordata</taxon>
        <taxon>Craniata</taxon>
        <taxon>Vertebrata</taxon>
        <taxon>Euteleostomi</taxon>
        <taxon>Actinopterygii</taxon>
        <taxon>Neopterygii</taxon>
        <taxon>Teleostei</taxon>
        <taxon>Neoteleostei</taxon>
        <taxon>Acanthomorphata</taxon>
        <taxon>Ovalentaria</taxon>
        <taxon>Atherinomorphae</taxon>
        <taxon>Cyprinodontiformes</taxon>
        <taxon>Nothobranchiidae</taxon>
        <taxon>Nothobranchius</taxon>
    </lineage>
</organism>
<dbReference type="PANTHER" id="PTHR24106">
    <property type="entry name" value="NACHT, LRR AND CARD DOMAINS-CONTAINING"/>
    <property type="match status" value="1"/>
</dbReference>
<dbReference type="InterPro" id="IPR007111">
    <property type="entry name" value="NACHT_NTPase"/>
</dbReference>
<evidence type="ECO:0000313" key="8">
    <source>
        <dbReference type="EMBL" id="SBP82281.1"/>
    </source>
</evidence>
<dbReference type="PROSITE" id="PS50824">
    <property type="entry name" value="DAPIN"/>
    <property type="match status" value="1"/>
</dbReference>
<dbReference type="Pfam" id="PF02758">
    <property type="entry name" value="PYRIN"/>
    <property type="match status" value="1"/>
</dbReference>
<dbReference type="SMART" id="SM01289">
    <property type="entry name" value="PYRIN"/>
    <property type="match status" value="1"/>
</dbReference>
<name>A0A1A8CUA7_NOTKA</name>
<keyword evidence="2" id="KW-0963">Cytoplasm</keyword>
<dbReference type="Gene3D" id="3.40.50.300">
    <property type="entry name" value="P-loop containing nucleotide triphosphate hydrolases"/>
    <property type="match status" value="1"/>
</dbReference>